<dbReference type="PROSITE" id="PS51257">
    <property type="entry name" value="PROKAR_LIPOPROTEIN"/>
    <property type="match status" value="1"/>
</dbReference>
<dbReference type="InterPro" id="IPR035952">
    <property type="entry name" value="Rhomboid-like_sf"/>
</dbReference>
<evidence type="ECO:0000259" key="6">
    <source>
        <dbReference type="Pfam" id="PF01694"/>
    </source>
</evidence>
<sequence length="196" mass="22515">MKDQVWIRKVILIAICVSISACLQVFADHFIYWRPNLLGEFWRLWTAHWVHVGWVHFLLNMMAFACLPFIFPHVRNWHLWALLLILPPFISLIFYLYLPYIDAYAGLSGVLHGLYTAVGLVYLKYKNERKFAILVLSLIAVKLAWENTFGQTGTAQLIGSPVLTEAHLIGAIGGVLCGLGYLVLKRFKTWKLRKTV</sequence>
<dbReference type="Proteomes" id="UP000018417">
    <property type="component" value="Unassembled WGS sequence"/>
</dbReference>
<feature type="transmembrane region" description="Helical" evidence="5">
    <location>
        <begin position="51"/>
        <end position="71"/>
    </location>
</feature>
<dbReference type="HOGENOM" id="CLU_108530_0_0_6"/>
<dbReference type="PATRIC" id="fig|1217649.3.peg.533"/>
<dbReference type="OrthoDB" id="196054at2"/>
<feature type="transmembrane region" description="Helical" evidence="5">
    <location>
        <begin position="166"/>
        <end position="184"/>
    </location>
</feature>
<dbReference type="NCBIfam" id="TIGR03902">
    <property type="entry name" value="rhom_GG_sort"/>
    <property type="match status" value="1"/>
</dbReference>
<dbReference type="InterPro" id="IPR023826">
    <property type="entry name" value="Rhom-like_SP_proteobac"/>
</dbReference>
<feature type="transmembrane region" description="Helical" evidence="5">
    <location>
        <begin position="130"/>
        <end position="146"/>
    </location>
</feature>
<feature type="domain" description="Peptidase S54 rhomboid" evidence="6">
    <location>
        <begin position="39"/>
        <end position="180"/>
    </location>
</feature>
<accession>N9FP67</accession>
<evidence type="ECO:0000256" key="3">
    <source>
        <dbReference type="ARBA" id="ARBA00022989"/>
    </source>
</evidence>
<evidence type="ECO:0000313" key="7">
    <source>
        <dbReference type="EMBL" id="ENW06604.1"/>
    </source>
</evidence>
<dbReference type="GO" id="GO:0004252">
    <property type="term" value="F:serine-type endopeptidase activity"/>
    <property type="evidence" value="ECO:0007669"/>
    <property type="project" value="InterPro"/>
</dbReference>
<evidence type="ECO:0000256" key="4">
    <source>
        <dbReference type="ARBA" id="ARBA00023136"/>
    </source>
</evidence>
<proteinExistence type="predicted"/>
<feature type="transmembrane region" description="Helical" evidence="5">
    <location>
        <begin position="104"/>
        <end position="123"/>
    </location>
</feature>
<organism evidence="7 8">
    <name type="scientific">Acinetobacter beijerinckii ANC 3835</name>
    <dbReference type="NCBI Taxonomy" id="1217649"/>
    <lineage>
        <taxon>Bacteria</taxon>
        <taxon>Pseudomonadati</taxon>
        <taxon>Pseudomonadota</taxon>
        <taxon>Gammaproteobacteria</taxon>
        <taxon>Moraxellales</taxon>
        <taxon>Moraxellaceae</taxon>
        <taxon>Acinetobacter</taxon>
    </lineage>
</organism>
<keyword evidence="3 5" id="KW-1133">Transmembrane helix</keyword>
<dbReference type="Gene3D" id="1.20.1540.10">
    <property type="entry name" value="Rhomboid-like"/>
    <property type="match status" value="1"/>
</dbReference>
<evidence type="ECO:0000256" key="2">
    <source>
        <dbReference type="ARBA" id="ARBA00022692"/>
    </source>
</evidence>
<dbReference type="GO" id="GO:0016020">
    <property type="term" value="C:membrane"/>
    <property type="evidence" value="ECO:0007669"/>
    <property type="project" value="UniProtKB-SubCell"/>
</dbReference>
<dbReference type="EMBL" id="APQK01000005">
    <property type="protein sequence ID" value="ENW06604.1"/>
    <property type="molecule type" value="Genomic_DNA"/>
</dbReference>
<name>N9FP67_9GAMM</name>
<evidence type="ECO:0000256" key="1">
    <source>
        <dbReference type="ARBA" id="ARBA00004141"/>
    </source>
</evidence>
<dbReference type="Pfam" id="PF01694">
    <property type="entry name" value="Rhomboid"/>
    <property type="match status" value="1"/>
</dbReference>
<dbReference type="SUPFAM" id="SSF144091">
    <property type="entry name" value="Rhomboid-like"/>
    <property type="match status" value="1"/>
</dbReference>
<keyword evidence="4 5" id="KW-0472">Membrane</keyword>
<reference evidence="7 8" key="1">
    <citation type="submission" date="2013-02" db="EMBL/GenBank/DDBJ databases">
        <title>The Genome Sequence of Acinetobacter beijerinckii ANC 3835.</title>
        <authorList>
            <consortium name="The Broad Institute Genome Sequencing Platform"/>
            <consortium name="The Broad Institute Genome Sequencing Center for Infectious Disease"/>
            <person name="Cerqueira G."/>
            <person name="Feldgarden M."/>
            <person name="Courvalin P."/>
            <person name="Perichon B."/>
            <person name="Grillot-Courvalin C."/>
            <person name="Clermont D."/>
            <person name="Rocha E."/>
            <person name="Yoon E.-J."/>
            <person name="Nemec A."/>
            <person name="Walker B."/>
            <person name="Young S.K."/>
            <person name="Zeng Q."/>
            <person name="Gargeya S."/>
            <person name="Fitzgerald M."/>
            <person name="Haas B."/>
            <person name="Abouelleil A."/>
            <person name="Alvarado L."/>
            <person name="Arachchi H.M."/>
            <person name="Berlin A.M."/>
            <person name="Chapman S.B."/>
            <person name="Dewar J."/>
            <person name="Goldberg J."/>
            <person name="Griggs A."/>
            <person name="Gujja S."/>
            <person name="Hansen M."/>
            <person name="Howarth C."/>
            <person name="Imamovic A."/>
            <person name="Larimer J."/>
            <person name="McCowan C."/>
            <person name="Murphy C."/>
            <person name="Neiman D."/>
            <person name="Pearson M."/>
            <person name="Priest M."/>
            <person name="Roberts A."/>
            <person name="Saif S."/>
            <person name="Shea T."/>
            <person name="Sisk P."/>
            <person name="Sykes S."/>
            <person name="Wortman J."/>
            <person name="Nusbaum C."/>
            <person name="Birren B."/>
        </authorList>
    </citation>
    <scope>NUCLEOTIDE SEQUENCE [LARGE SCALE GENOMIC DNA]</scope>
    <source>
        <strain evidence="7 8">ANC 3835</strain>
    </source>
</reference>
<evidence type="ECO:0000256" key="5">
    <source>
        <dbReference type="SAM" id="Phobius"/>
    </source>
</evidence>
<keyword evidence="2 5" id="KW-0812">Transmembrane</keyword>
<feature type="transmembrane region" description="Helical" evidence="5">
    <location>
        <begin position="78"/>
        <end position="98"/>
    </location>
</feature>
<dbReference type="RefSeq" id="WP_005052005.1">
    <property type="nucleotide sequence ID" value="NZ_KB849758.1"/>
</dbReference>
<dbReference type="InterPro" id="IPR022764">
    <property type="entry name" value="Peptidase_S54_rhomboid_dom"/>
</dbReference>
<evidence type="ECO:0000313" key="8">
    <source>
        <dbReference type="Proteomes" id="UP000018417"/>
    </source>
</evidence>
<comment type="caution">
    <text evidence="7">The sequence shown here is derived from an EMBL/GenBank/DDBJ whole genome shotgun (WGS) entry which is preliminary data.</text>
</comment>
<protein>
    <submittedName>
        <fullName evidence="7">Rhombosortase</fullName>
    </submittedName>
</protein>
<comment type="subcellular location">
    <subcellularLocation>
        <location evidence="1">Membrane</location>
        <topology evidence="1">Multi-pass membrane protein</topology>
    </subcellularLocation>
</comment>
<dbReference type="AlphaFoldDB" id="N9FP67"/>
<gene>
    <name evidence="7" type="ORF">F934_00562</name>
</gene>